<reference evidence="2 3" key="1">
    <citation type="journal article" date="2015" name="Microbiome">
        <title>Genomic resolution of linkages in carbon, nitrogen, and sulfur cycling among widespread estuary sediment bacteria.</title>
        <authorList>
            <person name="Baker B.J."/>
            <person name="Lazar C.S."/>
            <person name="Teske A.P."/>
            <person name="Dick G.J."/>
        </authorList>
    </citation>
    <scope>NUCLEOTIDE SEQUENCE [LARGE SCALE GENOMIC DNA]</scope>
    <source>
        <strain evidence="2">DG_78</strain>
    </source>
</reference>
<dbReference type="SUPFAM" id="SSF56059">
    <property type="entry name" value="Glutathione synthetase ATP-binding domain-like"/>
    <property type="match status" value="1"/>
</dbReference>
<dbReference type="InterPro" id="IPR013815">
    <property type="entry name" value="ATP_grasp_subdomain_1"/>
</dbReference>
<dbReference type="GO" id="GO:0005524">
    <property type="term" value="F:ATP binding"/>
    <property type="evidence" value="ECO:0007669"/>
    <property type="project" value="InterPro"/>
</dbReference>
<proteinExistence type="predicted"/>
<dbReference type="Gene3D" id="3.30.1490.20">
    <property type="entry name" value="ATP-grasp fold, A domain"/>
    <property type="match status" value="1"/>
</dbReference>
<dbReference type="Proteomes" id="UP000051012">
    <property type="component" value="Unassembled WGS sequence"/>
</dbReference>
<gene>
    <name evidence="2" type="ORF">AMJ52_01400</name>
</gene>
<feature type="domain" description="Pyruvate phosphate dikinase AMP/ATP-binding" evidence="1">
    <location>
        <begin position="70"/>
        <end position="115"/>
    </location>
</feature>
<evidence type="ECO:0000313" key="2">
    <source>
        <dbReference type="EMBL" id="KPJ74253.1"/>
    </source>
</evidence>
<dbReference type="Pfam" id="PF01326">
    <property type="entry name" value="PPDK_N"/>
    <property type="match status" value="1"/>
</dbReference>
<evidence type="ECO:0000259" key="1">
    <source>
        <dbReference type="Pfam" id="PF01326"/>
    </source>
</evidence>
<sequence>MYVISHREEATTETVGTKAWHLFFLKKYFRVPKFVVITTRGFREYRNDKKLSSMLQKKLKTTLQDFLVNGPVAIRSSASTEDLPGFSFAGMYHTALNITDVDEGLNAIVRTWNSIDS</sequence>
<dbReference type="InterPro" id="IPR002192">
    <property type="entry name" value="PPDK_AMP/ATP-bd"/>
</dbReference>
<name>A0A0S7YHM2_UNCT6</name>
<evidence type="ECO:0000313" key="3">
    <source>
        <dbReference type="Proteomes" id="UP000051012"/>
    </source>
</evidence>
<comment type="caution">
    <text evidence="2">The sequence shown here is derived from an EMBL/GenBank/DDBJ whole genome shotgun (WGS) entry which is preliminary data.</text>
</comment>
<protein>
    <recommendedName>
        <fullName evidence="1">Pyruvate phosphate dikinase AMP/ATP-binding domain-containing protein</fullName>
    </recommendedName>
</protein>
<dbReference type="GO" id="GO:0016301">
    <property type="term" value="F:kinase activity"/>
    <property type="evidence" value="ECO:0007669"/>
    <property type="project" value="InterPro"/>
</dbReference>
<feature type="non-terminal residue" evidence="2">
    <location>
        <position position="117"/>
    </location>
</feature>
<dbReference type="AlphaFoldDB" id="A0A0S7YHM2"/>
<organism evidence="2 3">
    <name type="scientific">candidate division TA06 bacterium DG_78</name>
    <dbReference type="NCBI Taxonomy" id="1703772"/>
    <lineage>
        <taxon>Bacteria</taxon>
        <taxon>Bacteria division TA06</taxon>
    </lineage>
</organism>
<accession>A0A0S7YHM2</accession>
<dbReference type="EMBL" id="LJNI01000010">
    <property type="protein sequence ID" value="KPJ74253.1"/>
    <property type="molecule type" value="Genomic_DNA"/>
</dbReference>